<organism evidence="6">
    <name type="scientific">Candidatus Kentrum sp. FW</name>
    <dbReference type="NCBI Taxonomy" id="2126338"/>
    <lineage>
        <taxon>Bacteria</taxon>
        <taxon>Pseudomonadati</taxon>
        <taxon>Pseudomonadota</taxon>
        <taxon>Gammaproteobacteria</taxon>
        <taxon>Candidatus Kentrum</taxon>
    </lineage>
</organism>
<dbReference type="CDD" id="cd05930">
    <property type="entry name" value="A_NRPS"/>
    <property type="match status" value="1"/>
</dbReference>
<evidence type="ECO:0000256" key="3">
    <source>
        <dbReference type="ARBA" id="ARBA00022450"/>
    </source>
</evidence>
<dbReference type="InterPro" id="IPR010071">
    <property type="entry name" value="AA_adenyl_dom"/>
</dbReference>
<dbReference type="Gene3D" id="3.40.50.980">
    <property type="match status" value="4"/>
</dbReference>
<protein>
    <submittedName>
        <fullName evidence="6">Amino acid adenylation domain-containing protein</fullName>
    </submittedName>
</protein>
<dbReference type="PROSITE" id="PS50075">
    <property type="entry name" value="CARRIER"/>
    <property type="match status" value="2"/>
</dbReference>
<dbReference type="InterPro" id="IPR001242">
    <property type="entry name" value="Condensation_dom"/>
</dbReference>
<dbReference type="PROSITE" id="PS00012">
    <property type="entry name" value="PHOSPHOPANTETHEINE"/>
    <property type="match status" value="2"/>
</dbReference>
<dbReference type="Gene3D" id="3.30.300.30">
    <property type="match status" value="2"/>
</dbReference>
<accession>A0A450TZ94</accession>
<dbReference type="InterPro" id="IPR036736">
    <property type="entry name" value="ACP-like_sf"/>
</dbReference>
<proteinExistence type="inferred from homology"/>
<evidence type="ECO:0000313" key="6">
    <source>
        <dbReference type="EMBL" id="VFJ75374.1"/>
    </source>
</evidence>
<dbReference type="Pfam" id="PF00550">
    <property type="entry name" value="PP-binding"/>
    <property type="match status" value="2"/>
</dbReference>
<dbReference type="FunFam" id="2.30.38.10:FF:000001">
    <property type="entry name" value="Non-ribosomal peptide synthetase PvdI"/>
    <property type="match status" value="2"/>
</dbReference>
<dbReference type="SUPFAM" id="SSF56801">
    <property type="entry name" value="Acetyl-CoA synthetase-like"/>
    <property type="match status" value="2"/>
</dbReference>
<feature type="domain" description="Carrier" evidence="5">
    <location>
        <begin position="1060"/>
        <end position="1135"/>
    </location>
</feature>
<dbReference type="GO" id="GO:0005829">
    <property type="term" value="C:cytosol"/>
    <property type="evidence" value="ECO:0007669"/>
    <property type="project" value="TreeGrafter"/>
</dbReference>
<dbReference type="SMART" id="SM00824">
    <property type="entry name" value="PKS_TE"/>
    <property type="match status" value="1"/>
</dbReference>
<dbReference type="SMART" id="SM00823">
    <property type="entry name" value="PKS_PP"/>
    <property type="match status" value="2"/>
</dbReference>
<dbReference type="InterPro" id="IPR001031">
    <property type="entry name" value="Thioesterase"/>
</dbReference>
<dbReference type="PANTHER" id="PTHR45527">
    <property type="entry name" value="NONRIBOSOMAL PEPTIDE SYNTHETASE"/>
    <property type="match status" value="1"/>
</dbReference>
<dbReference type="Gene3D" id="2.30.38.10">
    <property type="entry name" value="Luciferase, Domain 3"/>
    <property type="match status" value="2"/>
</dbReference>
<dbReference type="Gene3D" id="3.30.559.10">
    <property type="entry name" value="Chloramphenicol acetyltransferase-like domain"/>
    <property type="match status" value="2"/>
</dbReference>
<dbReference type="GO" id="GO:0003824">
    <property type="term" value="F:catalytic activity"/>
    <property type="evidence" value="ECO:0007669"/>
    <property type="project" value="InterPro"/>
</dbReference>
<gene>
    <name evidence="6" type="ORF">BECKFW1821C_GA0114237_10734</name>
</gene>
<name>A0A450TZ94_9GAMM</name>
<dbReference type="Pfam" id="PF00975">
    <property type="entry name" value="Thioesterase"/>
    <property type="match status" value="1"/>
</dbReference>
<keyword evidence="4" id="KW-0597">Phosphoprotein</keyword>
<dbReference type="GO" id="GO:0043041">
    <property type="term" value="P:amino acid activation for nonribosomal peptide biosynthetic process"/>
    <property type="evidence" value="ECO:0007669"/>
    <property type="project" value="TreeGrafter"/>
</dbReference>
<dbReference type="InterPro" id="IPR020806">
    <property type="entry name" value="PKS_PP-bd"/>
</dbReference>
<dbReference type="InterPro" id="IPR045851">
    <property type="entry name" value="AMP-bd_C_sf"/>
</dbReference>
<dbReference type="SUPFAM" id="SSF47336">
    <property type="entry name" value="ACP-like"/>
    <property type="match status" value="2"/>
</dbReference>
<dbReference type="Pfam" id="PF13193">
    <property type="entry name" value="AMP-binding_C"/>
    <property type="match status" value="2"/>
</dbReference>
<dbReference type="Gene3D" id="1.10.1200.10">
    <property type="entry name" value="ACP-like"/>
    <property type="match status" value="2"/>
</dbReference>
<dbReference type="PROSITE" id="PS00455">
    <property type="entry name" value="AMP_BINDING"/>
    <property type="match status" value="2"/>
</dbReference>
<dbReference type="CDD" id="cd17651">
    <property type="entry name" value="A_NRPS_VisG_like"/>
    <property type="match status" value="1"/>
</dbReference>
<reference evidence="6" key="1">
    <citation type="submission" date="2019-02" db="EMBL/GenBank/DDBJ databases">
        <authorList>
            <person name="Gruber-Vodicka R. H."/>
            <person name="Seah K. B. B."/>
        </authorList>
    </citation>
    <scope>NUCLEOTIDE SEQUENCE</scope>
    <source>
        <strain evidence="6">BECK_BZ131</strain>
    </source>
</reference>
<dbReference type="GO" id="GO:0031177">
    <property type="term" value="F:phosphopantetheine binding"/>
    <property type="evidence" value="ECO:0007669"/>
    <property type="project" value="InterPro"/>
</dbReference>
<dbReference type="Pfam" id="PF00668">
    <property type="entry name" value="Condensation"/>
    <property type="match status" value="2"/>
</dbReference>
<sequence>MSSHDSAISLLAELKDIGCWVWVKDGKLKVSAPKAGITEELKGRLKTNREKILEHLDSFQSQDARLPDEIPVLPPGSPQVMSYAQQRLWFLDRYEGGSSVTYNMPAALRLEGTLDIHALQSSLHWMVERHESLRMTFPERDGEAGVVVLSNPDFEFPMRDLRDPSLAGQQLQQRIDEHAERPFDLARGPLFRAEILQLAKEDGQAVHVLLINMHHIISDGWSIGIFVREWQEAYAAFAKGEPPALAPLPIQYTDYAAWQRQWLQGEVLEEQLAWWKDNLADIPDLLELPTDYPRPAQLNYRGSHYSQTLPADITAAIRDLSREQGVSLFMALLAAFNVLLARYSGQNDICVGSPIANRTHTHTENLLGFFVNTLVLRTRLNPEQGFRELLQQVRQTCLGAYAHQDIPFETLVEQINPTRSLSHSPLFQVMLALQNNAPVEMELPGLTITTLEQDYPIAKFDLTLFVEEQNGRLHCIWEYATSLFAEDTIRRMGEHFEVLLRGIVAEPETRISQLPLLTEAERHRILEWNDTRVPYSQDKCVHELFEEQVAKSPDAIAVIFEDEEVSYFELNARTNRLAHRLRKLGVGPEVLVGLFVERSVEMVVGLLAILKTGGAYVPLDPEYPAERLAFMAEDADIKVLLCHEATRERVPECAARILDMDGDAEGIAGENSENPLRLAGPNNLAYVIYTSGSTGKPKGVAMPHGALVNLLSWQRTQFREKDKRVVLQFAPLSFDVSFQDILSTLYEGSTLVLAGNYVRKDFALLIDHLITNDVDRIFLPFVALQTLASVSNSMGKLPPLREVITAGEQLRTTEEIQKFFNALPGCVLCNQYGPTETHVVSSYILEGSVSGWAALPPIGRPIANTQLYILDSHTQPVPIGPPGELYIGGVGVARGYLNRPDLTAEKFITDPFSDDPQAYLYRTGDLCRWLPDGNIEYLGRIDTQVKIRGFRIELGEVENALLAHSDVREAVVDARGEEEDKQLVAWVRIEDAALESGAPGEALPLRDALRTHLRASLPDWMVPSVFVFVDTLPLTPSGKIDRRALPAPEASDSTGTEYAAPISPTEELLAGLWAAVLKRETIGRFDNFFDLGGHSLLATQLISRIRDSFDMELPVRMVFEHPELSALADAIQSNSGLSHQLPPIEAQPADALRSLSFAQQRLWFLERFETGGTAAYNMPAALRLEGSLDIHALQASLQWMVERHESLRTVFPDTEGEANVSILPLSAFEFPLHDLRHLPPAEQQLQQRIDEHAARPFDLARGPLFRAEILQLAKENGQTEGGQADDGQTIHVLLINMHHIISDGWSMGVFVREWREAYVAFTEGEPPVLAPLPIQYTDYAAWQRQWLQGEALEQQSDYWRGTLEGSPALLELPTDYPRPAQLNYRGSHYSQTLSADITTALNELSQKQGVTLFMTLLAAFDVLLSRYSGQDDICVGSPIANRTHTHTENLIGFFVNTLVLRTRLNREQGFRALLEQVRQTCLGAYAHQDIPFETLVEQINPTRSLSHSPLFQVMLVLQNNAQAEMEWPGLTMTGLEQDYPIAKFDLTLNMVEQDGQLYCNWEYATSLFREETIRRMGEHFDVLLRAIVAEPETPIAQLPLLTEAERRRILVEWNATGAPYPQDKCVHELFQEQAAKTPDAVAVVFGEEEVSYGELNARANRLAHRLRKLGVGPEVLVGILNERSVEMVVGLLAILKAGGAYVPLDPEYPVERLAFMVGDADIKVLLCHEATRERVPECAAHILDMDAESGAIAEESSENPAQAVGPDNPVYVIYTSGSTGKPKGNQILHQGFVNLLAWYIHAFECNSKDRILVISSPSFDLTQKNFFAPLITGAELYFPNYDFYDPERVLQTINQYKITWINCTPSMLYPVLEIAESEEFRGLSSLRYAVLGGEPIAVRKLYAWLERALQSSPYTMTRVVNSYGPTECTDVCAFHVVEDIGQYIDREIPIGRPITNTQLYILNPHKHPVPIGVPGELYIGGAGVSRGYLNRPDLTSDKFISNPFSNDTIGDDTGARLYRTGDLCRWLPDSTIEYLGRIDTQVKIRGFRIECGEVENALLSHPGVREAVVDARGEGAEKQLVAWVGWGASEANPNEGVSIPDAVGVRSSPQPTDALRTHLRGMLPDWMVPTRFVFLDTLPLTPSGKIDRRALQDPDDDGFVPTHEYTAPRNPTEAMLCGIFAEILNLPRIGIHDDFFDLGGHSLLAIRVLSSIRKEFQLEIPLRALFAHPTPKGLAEVIRARNEWKPSIFLPLKSGDLGAPLFCIHPGGGGAFCYQELADSLGDGRPVYGIQAVGFEGETEPLTDIEAMAAHYVAEITALWPKGPYNLYGWSSGGLVAFEMALQLDALGKEVALLAMIDTVGPDHMDRTEPLKTELELLAYMLVDDGVSVNLDEFGKLEPDEQLRYYLEEMKKMGETFFEDIEDIRRFLRLLYLNDKAMREYRPRVYPGRILYFSARDPHAPHARDCERAWVDLAQEGIEIIKVPGSHFTMHESPHIQVIAKRLQLALDIV</sequence>
<dbReference type="NCBIfam" id="TIGR01733">
    <property type="entry name" value="AA-adenyl-dom"/>
    <property type="match status" value="2"/>
</dbReference>
<dbReference type="InterPro" id="IPR029058">
    <property type="entry name" value="AB_hydrolase_fold"/>
</dbReference>
<dbReference type="CDD" id="cd19531">
    <property type="entry name" value="LCL_NRPS-like"/>
    <property type="match status" value="2"/>
</dbReference>
<dbReference type="InterPro" id="IPR023213">
    <property type="entry name" value="CAT-like_dom_sf"/>
</dbReference>
<dbReference type="EMBL" id="CAADFE010000073">
    <property type="protein sequence ID" value="VFJ75374.1"/>
    <property type="molecule type" value="Genomic_DNA"/>
</dbReference>
<dbReference type="InterPro" id="IPR020802">
    <property type="entry name" value="TesA-like"/>
</dbReference>
<dbReference type="InterPro" id="IPR041464">
    <property type="entry name" value="TubC_N"/>
</dbReference>
<dbReference type="GO" id="GO:0044550">
    <property type="term" value="P:secondary metabolite biosynthetic process"/>
    <property type="evidence" value="ECO:0007669"/>
    <property type="project" value="UniProtKB-ARBA"/>
</dbReference>
<dbReference type="Gene3D" id="1.10.10.1830">
    <property type="entry name" value="Non-ribosomal peptide synthase, adenylation domain"/>
    <property type="match status" value="1"/>
</dbReference>
<dbReference type="FunFam" id="3.40.50.12780:FF:000012">
    <property type="entry name" value="Non-ribosomal peptide synthetase"/>
    <property type="match status" value="2"/>
</dbReference>
<dbReference type="InterPro" id="IPR000873">
    <property type="entry name" value="AMP-dep_synth/lig_dom"/>
</dbReference>
<keyword evidence="3" id="KW-0596">Phosphopantetheine</keyword>
<comment type="cofactor">
    <cofactor evidence="1">
        <name>pantetheine 4'-phosphate</name>
        <dbReference type="ChEBI" id="CHEBI:47942"/>
    </cofactor>
</comment>
<dbReference type="NCBIfam" id="NF003417">
    <property type="entry name" value="PRK04813.1"/>
    <property type="match status" value="2"/>
</dbReference>
<dbReference type="SUPFAM" id="SSF53474">
    <property type="entry name" value="alpha/beta-Hydrolases"/>
    <property type="match status" value="1"/>
</dbReference>
<evidence type="ECO:0000259" key="5">
    <source>
        <dbReference type="PROSITE" id="PS50075"/>
    </source>
</evidence>
<dbReference type="SUPFAM" id="SSF52777">
    <property type="entry name" value="CoA-dependent acyltransferases"/>
    <property type="match status" value="4"/>
</dbReference>
<dbReference type="PANTHER" id="PTHR45527:SF1">
    <property type="entry name" value="FATTY ACID SYNTHASE"/>
    <property type="match status" value="1"/>
</dbReference>
<dbReference type="Pfam" id="PF18563">
    <property type="entry name" value="TubC_N"/>
    <property type="match status" value="1"/>
</dbReference>
<dbReference type="FunFam" id="3.30.559.30:FF:000001">
    <property type="entry name" value="Non-ribosomal peptide synthetase"/>
    <property type="match status" value="1"/>
</dbReference>
<dbReference type="FunFam" id="3.30.300.30:FF:000010">
    <property type="entry name" value="Enterobactin synthetase component F"/>
    <property type="match status" value="1"/>
</dbReference>
<evidence type="ECO:0000256" key="1">
    <source>
        <dbReference type="ARBA" id="ARBA00001957"/>
    </source>
</evidence>
<dbReference type="InterPro" id="IPR025110">
    <property type="entry name" value="AMP-bd_C"/>
</dbReference>
<dbReference type="FunFam" id="3.30.300.30:FF:000015">
    <property type="entry name" value="Nonribosomal peptide synthase SidD"/>
    <property type="match status" value="1"/>
</dbReference>
<dbReference type="Gene3D" id="3.30.559.30">
    <property type="entry name" value="Nonribosomal peptide synthetase, condensation domain"/>
    <property type="match status" value="2"/>
</dbReference>
<dbReference type="FunFam" id="1.10.1200.10:FF:000005">
    <property type="entry name" value="Nonribosomal peptide synthetase 1"/>
    <property type="match status" value="2"/>
</dbReference>
<evidence type="ECO:0000256" key="4">
    <source>
        <dbReference type="ARBA" id="ARBA00022553"/>
    </source>
</evidence>
<dbReference type="InterPro" id="IPR044894">
    <property type="entry name" value="TubC_N_sf"/>
</dbReference>
<dbReference type="InterPro" id="IPR020845">
    <property type="entry name" value="AMP-binding_CS"/>
</dbReference>
<dbReference type="FunFam" id="3.40.50.980:FF:000001">
    <property type="entry name" value="Non-ribosomal peptide synthetase"/>
    <property type="match status" value="2"/>
</dbReference>
<comment type="similarity">
    <text evidence="2">Belongs to the ATP-dependent AMP-binding enzyme family.</text>
</comment>
<dbReference type="InterPro" id="IPR006162">
    <property type="entry name" value="Ppantetheine_attach_site"/>
</dbReference>
<dbReference type="Gene3D" id="3.40.50.1820">
    <property type="entry name" value="alpha/beta hydrolase"/>
    <property type="match status" value="1"/>
</dbReference>
<dbReference type="FunFam" id="3.30.559.10:FF:000012">
    <property type="entry name" value="Non-ribosomal peptide synthetase"/>
    <property type="match status" value="1"/>
</dbReference>
<evidence type="ECO:0000256" key="2">
    <source>
        <dbReference type="ARBA" id="ARBA00006432"/>
    </source>
</evidence>
<dbReference type="Pfam" id="PF00501">
    <property type="entry name" value="AMP-binding"/>
    <property type="match status" value="2"/>
</dbReference>
<dbReference type="InterPro" id="IPR009081">
    <property type="entry name" value="PP-bd_ACP"/>
</dbReference>
<feature type="domain" description="Carrier" evidence="5">
    <location>
        <begin position="2167"/>
        <end position="2242"/>
    </location>
</feature>